<feature type="signal peptide" evidence="1">
    <location>
        <begin position="1"/>
        <end position="20"/>
    </location>
</feature>
<accession>A0ABN9WRE2</accession>
<comment type="caution">
    <text evidence="2">The sequence shown here is derived from an EMBL/GenBank/DDBJ whole genome shotgun (WGS) entry which is preliminary data.</text>
</comment>
<proteinExistence type="predicted"/>
<keyword evidence="1" id="KW-0732">Signal</keyword>
<protein>
    <submittedName>
        <fullName evidence="2">Uncharacterized protein</fullName>
    </submittedName>
</protein>
<evidence type="ECO:0000313" key="2">
    <source>
        <dbReference type="EMBL" id="CAK0887769.1"/>
    </source>
</evidence>
<sequence length="458" mass="50561">MPTPVHASARLLLLPLVVGAGSTALLESALEEESNACADAQRVELLQHRARDAGSLVARGSLAGGALDGKLVVEADMSMVKSTFAVSSGRIGASMMWKQRFLPTYPETEENEPMDVTAAVQGDEASDALIPDLDFDTLSIACGKAARVRMNSTATRYQTGEDQYVKEMSHFSFHGVWAGGSGYDREVGGLTVSEVEDLFQQGLGDLKEYSPWMDIHAGLYDNDIDSYVERFNQYGYPFLALRWPSLVGERVFYSLVSHVNTTQEVFEIVSAVAPSSASLSVTEFPMPRHMFREEEIEWLTQRSTGPVQLHVSRTHRDLNVVKAHYKSMFGLNPEHEVHDAGSGVSFVSFWHQVGVTFPERVRVQVMYWSRAERPGRWPEAQVLKPELYMLRRSGPTYDQAVKCGTLSEIKLRGAAAGLSRDLQWLRAAELRKLGDLALEWDALRGPAPGSEFGASGPS</sequence>
<dbReference type="EMBL" id="CAUYUJ010018983">
    <property type="protein sequence ID" value="CAK0887769.1"/>
    <property type="molecule type" value="Genomic_DNA"/>
</dbReference>
<name>A0ABN9WRE2_9DINO</name>
<feature type="chain" id="PRO_5046727556" evidence="1">
    <location>
        <begin position="21"/>
        <end position="458"/>
    </location>
</feature>
<organism evidence="2 3">
    <name type="scientific">Prorocentrum cordatum</name>
    <dbReference type="NCBI Taxonomy" id="2364126"/>
    <lineage>
        <taxon>Eukaryota</taxon>
        <taxon>Sar</taxon>
        <taxon>Alveolata</taxon>
        <taxon>Dinophyceae</taxon>
        <taxon>Prorocentrales</taxon>
        <taxon>Prorocentraceae</taxon>
        <taxon>Prorocentrum</taxon>
    </lineage>
</organism>
<evidence type="ECO:0000313" key="3">
    <source>
        <dbReference type="Proteomes" id="UP001189429"/>
    </source>
</evidence>
<keyword evidence="3" id="KW-1185">Reference proteome</keyword>
<reference evidence="2" key="1">
    <citation type="submission" date="2023-10" db="EMBL/GenBank/DDBJ databases">
        <authorList>
            <person name="Chen Y."/>
            <person name="Shah S."/>
            <person name="Dougan E. K."/>
            <person name="Thang M."/>
            <person name="Chan C."/>
        </authorList>
    </citation>
    <scope>NUCLEOTIDE SEQUENCE [LARGE SCALE GENOMIC DNA]</scope>
</reference>
<gene>
    <name evidence="2" type="ORF">PCOR1329_LOCUS68738</name>
</gene>
<evidence type="ECO:0000256" key="1">
    <source>
        <dbReference type="SAM" id="SignalP"/>
    </source>
</evidence>
<dbReference type="Proteomes" id="UP001189429">
    <property type="component" value="Unassembled WGS sequence"/>
</dbReference>